<dbReference type="Gene3D" id="1.20.120.530">
    <property type="entry name" value="GntR ligand-binding domain-like"/>
    <property type="match status" value="1"/>
</dbReference>
<feature type="domain" description="HTH gntR-type" evidence="4">
    <location>
        <begin position="2"/>
        <end position="69"/>
    </location>
</feature>
<dbReference type="EMBL" id="JALPRX010000070">
    <property type="protein sequence ID" value="MCK8785899.1"/>
    <property type="molecule type" value="Genomic_DNA"/>
</dbReference>
<accession>A0A9X1Y847</accession>
<comment type="caution">
    <text evidence="5">The sequence shown here is derived from an EMBL/GenBank/DDBJ whole genome shotgun (WGS) entry which is preliminary data.</text>
</comment>
<keyword evidence="3" id="KW-0804">Transcription</keyword>
<evidence type="ECO:0000313" key="6">
    <source>
        <dbReference type="Proteomes" id="UP001139516"/>
    </source>
</evidence>
<evidence type="ECO:0000256" key="3">
    <source>
        <dbReference type="ARBA" id="ARBA00023163"/>
    </source>
</evidence>
<gene>
    <name evidence="5" type="ORF">M0638_16085</name>
</gene>
<dbReference type="Gene3D" id="1.10.10.10">
    <property type="entry name" value="Winged helix-like DNA-binding domain superfamily/Winged helix DNA-binding domain"/>
    <property type="match status" value="1"/>
</dbReference>
<dbReference type="PRINTS" id="PR00035">
    <property type="entry name" value="HTHGNTR"/>
</dbReference>
<sequence>MEQPSTPIDRVIVDAILAGRIRAGTRLGEQQLAALFGVSRTSVREALIRLEARGILQVSPRRGWFVIEPSLEEAQEAFQARCAVEMGILLAMKDIPPETIETLREHVRREREAIAGDDIGARSYLLGDFHVCMVEALGNRTLAEILRDLTARTVLISALYQSTHDATESCDEHERIVALMAAGDLAGAAALMVTHIGHVEAGLTRRIERDPLLDLRQALRLLPKGADAKQRP</sequence>
<keyword evidence="6" id="KW-1185">Reference proteome</keyword>
<proteinExistence type="predicted"/>
<dbReference type="PROSITE" id="PS50949">
    <property type="entry name" value="HTH_GNTR"/>
    <property type="match status" value="1"/>
</dbReference>
<dbReference type="InterPro" id="IPR036388">
    <property type="entry name" value="WH-like_DNA-bd_sf"/>
</dbReference>
<dbReference type="SMART" id="SM00345">
    <property type="entry name" value="HTH_GNTR"/>
    <property type="match status" value="1"/>
</dbReference>
<protein>
    <submittedName>
        <fullName evidence="5">GntR family transcriptional regulator</fullName>
    </submittedName>
</protein>
<dbReference type="GO" id="GO:0003700">
    <property type="term" value="F:DNA-binding transcription factor activity"/>
    <property type="evidence" value="ECO:0007669"/>
    <property type="project" value="InterPro"/>
</dbReference>
<dbReference type="PANTHER" id="PTHR43537">
    <property type="entry name" value="TRANSCRIPTIONAL REGULATOR, GNTR FAMILY"/>
    <property type="match status" value="1"/>
</dbReference>
<dbReference type="InterPro" id="IPR008920">
    <property type="entry name" value="TF_FadR/GntR_C"/>
</dbReference>
<keyword evidence="1" id="KW-0805">Transcription regulation</keyword>
<evidence type="ECO:0000256" key="1">
    <source>
        <dbReference type="ARBA" id="ARBA00023015"/>
    </source>
</evidence>
<organism evidence="5 6">
    <name type="scientific">Roseomonas acroporae</name>
    <dbReference type="NCBI Taxonomy" id="2937791"/>
    <lineage>
        <taxon>Bacteria</taxon>
        <taxon>Pseudomonadati</taxon>
        <taxon>Pseudomonadota</taxon>
        <taxon>Alphaproteobacteria</taxon>
        <taxon>Acetobacterales</taxon>
        <taxon>Roseomonadaceae</taxon>
        <taxon>Roseomonas</taxon>
    </lineage>
</organism>
<dbReference type="InterPro" id="IPR036390">
    <property type="entry name" value="WH_DNA-bd_sf"/>
</dbReference>
<dbReference type="InterPro" id="IPR011711">
    <property type="entry name" value="GntR_C"/>
</dbReference>
<dbReference type="Pfam" id="PF00392">
    <property type="entry name" value="GntR"/>
    <property type="match status" value="1"/>
</dbReference>
<keyword evidence="2" id="KW-0238">DNA-binding</keyword>
<dbReference type="PANTHER" id="PTHR43537:SF53">
    <property type="entry name" value="HTH-TYPE TRANSCRIPTIONAL REPRESSOR NANR"/>
    <property type="match status" value="1"/>
</dbReference>
<dbReference type="AlphaFoldDB" id="A0A9X1Y847"/>
<evidence type="ECO:0000259" key="4">
    <source>
        <dbReference type="PROSITE" id="PS50949"/>
    </source>
</evidence>
<dbReference type="SMART" id="SM00895">
    <property type="entry name" value="FCD"/>
    <property type="match status" value="1"/>
</dbReference>
<reference evidence="5" key="1">
    <citation type="submission" date="2022-04" db="EMBL/GenBank/DDBJ databases">
        <title>Roseomonas acroporae sp. nov., isolated from coral Acropora digitifera.</title>
        <authorList>
            <person name="Sun H."/>
        </authorList>
    </citation>
    <scope>NUCLEOTIDE SEQUENCE</scope>
    <source>
        <strain evidence="5">NAR14</strain>
    </source>
</reference>
<evidence type="ECO:0000256" key="2">
    <source>
        <dbReference type="ARBA" id="ARBA00023125"/>
    </source>
</evidence>
<name>A0A9X1Y847_9PROT</name>
<dbReference type="SUPFAM" id="SSF46785">
    <property type="entry name" value="Winged helix' DNA-binding domain"/>
    <property type="match status" value="1"/>
</dbReference>
<dbReference type="Pfam" id="PF07729">
    <property type="entry name" value="FCD"/>
    <property type="match status" value="1"/>
</dbReference>
<dbReference type="SUPFAM" id="SSF48008">
    <property type="entry name" value="GntR ligand-binding domain-like"/>
    <property type="match status" value="1"/>
</dbReference>
<dbReference type="CDD" id="cd07377">
    <property type="entry name" value="WHTH_GntR"/>
    <property type="match status" value="1"/>
</dbReference>
<dbReference type="RefSeq" id="WP_248668018.1">
    <property type="nucleotide sequence ID" value="NZ_JALPRX010000070.1"/>
</dbReference>
<dbReference type="GO" id="GO:0003677">
    <property type="term" value="F:DNA binding"/>
    <property type="evidence" value="ECO:0007669"/>
    <property type="project" value="UniProtKB-KW"/>
</dbReference>
<dbReference type="Proteomes" id="UP001139516">
    <property type="component" value="Unassembled WGS sequence"/>
</dbReference>
<evidence type="ECO:0000313" key="5">
    <source>
        <dbReference type="EMBL" id="MCK8785899.1"/>
    </source>
</evidence>
<dbReference type="InterPro" id="IPR000524">
    <property type="entry name" value="Tscrpt_reg_HTH_GntR"/>
</dbReference>